<reference evidence="14" key="1">
    <citation type="submission" date="2020-09" db="EMBL/GenBank/DDBJ databases">
        <authorList>
            <person name="Kikuchi T."/>
        </authorList>
    </citation>
    <scope>NUCLEOTIDE SEQUENCE</scope>
    <source>
        <strain evidence="14">SH1</strain>
    </source>
</reference>
<accession>A0A811KJT9</accession>
<dbReference type="SUPFAM" id="SSF51182">
    <property type="entry name" value="RmlC-like cupins"/>
    <property type="match status" value="1"/>
</dbReference>
<dbReference type="GO" id="GO:0019448">
    <property type="term" value="P:L-cysteine catabolic process"/>
    <property type="evidence" value="ECO:0007669"/>
    <property type="project" value="TreeGrafter"/>
</dbReference>
<keyword evidence="9 11" id="KW-0408">Iron</keyword>
<feature type="binding site" evidence="11">
    <location>
        <position position="130"/>
    </location>
    <ligand>
        <name>Fe cation</name>
        <dbReference type="ChEBI" id="CHEBI:24875"/>
        <note>catalytic</note>
    </ligand>
</feature>
<evidence type="ECO:0000313" key="14">
    <source>
        <dbReference type="EMBL" id="CAD5216020.1"/>
    </source>
</evidence>
<proteinExistence type="inferred from homology"/>
<dbReference type="EMBL" id="CAJFCW020000003">
    <property type="protein sequence ID" value="CAG9105177.1"/>
    <property type="molecule type" value="Genomic_DNA"/>
</dbReference>
<gene>
    <name evidence="14" type="ORF">BOKJ2_LOCUS6384</name>
</gene>
<dbReference type="GO" id="GO:0017172">
    <property type="term" value="F:cysteine dioxygenase activity"/>
    <property type="evidence" value="ECO:0007669"/>
    <property type="project" value="UniProtKB-UniRule"/>
</dbReference>
<feature type="region of interest" description="Disordered" evidence="13">
    <location>
        <begin position="186"/>
        <end position="209"/>
    </location>
</feature>
<keyword evidence="7 12" id="KW-0223">Dioxygenase</keyword>
<dbReference type="GO" id="GO:0008198">
    <property type="term" value="F:ferrous iron binding"/>
    <property type="evidence" value="ECO:0007669"/>
    <property type="project" value="UniProtKB-ARBA"/>
</dbReference>
<organism evidence="14 15">
    <name type="scientific">Bursaphelenchus okinawaensis</name>
    <dbReference type="NCBI Taxonomy" id="465554"/>
    <lineage>
        <taxon>Eukaryota</taxon>
        <taxon>Metazoa</taxon>
        <taxon>Ecdysozoa</taxon>
        <taxon>Nematoda</taxon>
        <taxon>Chromadorea</taxon>
        <taxon>Rhabditida</taxon>
        <taxon>Tylenchina</taxon>
        <taxon>Tylenchomorpha</taxon>
        <taxon>Aphelenchoidea</taxon>
        <taxon>Aphelenchoididae</taxon>
        <taxon>Bursaphelenchus</taxon>
    </lineage>
</organism>
<dbReference type="UniPathway" id="UPA00012">
    <property type="reaction ID" value="UER00537"/>
</dbReference>
<sequence>MDTLIRKLREIFEDDEIDIDEVRLLLESYSSCKADWKKYAHFDPHKYTRNLVDRGNGKYNLMILCWAPGLGSNIHDHTNSHCFVKVLDGTLRESRFAWPETEDTVPMKQISQTDALTNDVTYMSDELGLHRMENPSHVENAVSLHLYIPPYQDCQIFDQRTGVKQTCTVTFYTKYGRKVDYRGSKEGKLKHVDTSGPSICGSSHHSASG</sequence>
<evidence type="ECO:0000256" key="3">
    <source>
        <dbReference type="ARBA" id="ARBA00006622"/>
    </source>
</evidence>
<dbReference type="AlphaFoldDB" id="A0A811KJT9"/>
<dbReference type="PANTHER" id="PTHR12918:SF1">
    <property type="entry name" value="CYSTEINE DIOXYGENASE TYPE 1"/>
    <property type="match status" value="1"/>
</dbReference>
<comment type="similarity">
    <text evidence="3 12">Belongs to the cysteine dioxygenase family.</text>
</comment>
<comment type="catalytic activity">
    <reaction evidence="1 12">
        <text>L-cysteine + O2 = 3-sulfino-L-alanine + H(+)</text>
        <dbReference type="Rhea" id="RHEA:20441"/>
        <dbReference type="ChEBI" id="CHEBI:15378"/>
        <dbReference type="ChEBI" id="CHEBI:15379"/>
        <dbReference type="ChEBI" id="CHEBI:35235"/>
        <dbReference type="ChEBI" id="CHEBI:61085"/>
        <dbReference type="EC" id="1.13.11.20"/>
    </reaction>
</comment>
<keyword evidence="5 11" id="KW-0479">Metal-binding</keyword>
<evidence type="ECO:0000256" key="9">
    <source>
        <dbReference type="ARBA" id="ARBA00023004"/>
    </source>
</evidence>
<dbReference type="GO" id="GO:0042412">
    <property type="term" value="P:taurine biosynthetic process"/>
    <property type="evidence" value="ECO:0007669"/>
    <property type="project" value="UniProtKB-UniRule"/>
</dbReference>
<evidence type="ECO:0000256" key="8">
    <source>
        <dbReference type="ARBA" id="ARBA00023002"/>
    </source>
</evidence>
<evidence type="ECO:0000256" key="2">
    <source>
        <dbReference type="ARBA" id="ARBA00004759"/>
    </source>
</evidence>
<evidence type="ECO:0000256" key="5">
    <source>
        <dbReference type="ARBA" id="ARBA00022723"/>
    </source>
</evidence>
<dbReference type="InterPro" id="IPR014710">
    <property type="entry name" value="RmlC-like_jellyroll"/>
</dbReference>
<evidence type="ECO:0000256" key="12">
    <source>
        <dbReference type="RuleBase" id="RU366010"/>
    </source>
</evidence>
<comment type="cofactor">
    <cofactor evidence="12">
        <name>Fe cation</name>
        <dbReference type="ChEBI" id="CHEBI:24875"/>
    </cofactor>
    <text evidence="12">Binds 1 Fe cation per subunit.</text>
</comment>
<evidence type="ECO:0000256" key="13">
    <source>
        <dbReference type="SAM" id="MobiDB-lite"/>
    </source>
</evidence>
<dbReference type="EMBL" id="CAJFDH010000003">
    <property type="protein sequence ID" value="CAD5216020.1"/>
    <property type="molecule type" value="Genomic_DNA"/>
</dbReference>
<dbReference type="Proteomes" id="UP000783686">
    <property type="component" value="Unassembled WGS sequence"/>
</dbReference>
<evidence type="ECO:0000256" key="11">
    <source>
        <dbReference type="PIRSR" id="PIRSR610300-51"/>
    </source>
</evidence>
<evidence type="ECO:0000256" key="7">
    <source>
        <dbReference type="ARBA" id="ARBA00022964"/>
    </source>
</evidence>
<evidence type="ECO:0000256" key="1">
    <source>
        <dbReference type="ARBA" id="ARBA00000629"/>
    </source>
</evidence>
<dbReference type="FunFam" id="2.60.120.10:FF:000045">
    <property type="entry name" value="Cysteine dioxygenase 1"/>
    <property type="match status" value="1"/>
</dbReference>
<protein>
    <recommendedName>
        <fullName evidence="4 12">Cysteine dioxygenase</fullName>
        <ecNumber evidence="4 12">1.13.11.20</ecNumber>
    </recommendedName>
</protein>
<dbReference type="PANTHER" id="PTHR12918">
    <property type="entry name" value="CYSTEINE DIOXYGENASE"/>
    <property type="match status" value="1"/>
</dbReference>
<dbReference type="Pfam" id="PF05995">
    <property type="entry name" value="CDO_I"/>
    <property type="match status" value="1"/>
</dbReference>
<dbReference type="Proteomes" id="UP000614601">
    <property type="component" value="Unassembled WGS sequence"/>
</dbReference>
<evidence type="ECO:0000313" key="15">
    <source>
        <dbReference type="Proteomes" id="UP000614601"/>
    </source>
</evidence>
<dbReference type="CDD" id="cd10548">
    <property type="entry name" value="cupin_CDO"/>
    <property type="match status" value="1"/>
</dbReference>
<evidence type="ECO:0000256" key="10">
    <source>
        <dbReference type="PIRSR" id="PIRSR610300-50"/>
    </source>
</evidence>
<evidence type="ECO:0000256" key="4">
    <source>
        <dbReference type="ARBA" id="ARBA00013133"/>
    </source>
</evidence>
<name>A0A811KJT9_9BILA</name>
<feature type="binding site" evidence="11">
    <location>
        <position position="77"/>
    </location>
    <ligand>
        <name>Fe cation</name>
        <dbReference type="ChEBI" id="CHEBI:24875"/>
        <note>catalytic</note>
    </ligand>
</feature>
<dbReference type="EC" id="1.13.11.20" evidence="4 12"/>
<dbReference type="InterPro" id="IPR011051">
    <property type="entry name" value="RmlC_Cupin_sf"/>
</dbReference>
<keyword evidence="8 12" id="KW-0560">Oxidoreductase</keyword>
<feature type="compositionally biased region" description="Polar residues" evidence="13">
    <location>
        <begin position="195"/>
        <end position="209"/>
    </location>
</feature>
<feature type="cross-link" description="3'-(S-cysteinyl)-tyrosine (Cys-Tyr)" evidence="10">
    <location>
        <begin position="82"/>
        <end position="147"/>
    </location>
</feature>
<dbReference type="OrthoDB" id="543511at2759"/>
<feature type="binding site" evidence="11">
    <location>
        <position position="75"/>
    </location>
    <ligand>
        <name>Fe cation</name>
        <dbReference type="ChEBI" id="CHEBI:24875"/>
        <note>catalytic</note>
    </ligand>
</feature>
<keyword evidence="6 10" id="KW-0883">Thioether bond</keyword>
<keyword evidence="15" id="KW-1185">Reference proteome</keyword>
<evidence type="ECO:0000256" key="6">
    <source>
        <dbReference type="ARBA" id="ARBA00022784"/>
    </source>
</evidence>
<comment type="caution">
    <text evidence="14">The sequence shown here is derived from an EMBL/GenBank/DDBJ whole genome shotgun (WGS) entry which is preliminary data.</text>
</comment>
<comment type="pathway">
    <text evidence="2 12">Organosulfur biosynthesis; taurine biosynthesis; hypotaurine from L-cysteine: step 1/2.</text>
</comment>
<dbReference type="InterPro" id="IPR010300">
    <property type="entry name" value="CDO_1"/>
</dbReference>
<dbReference type="Gene3D" id="2.60.120.10">
    <property type="entry name" value="Jelly Rolls"/>
    <property type="match status" value="1"/>
</dbReference>